<gene>
    <name evidence="7" type="ORF">SAMN03080618_00767</name>
</gene>
<dbReference type="InterPro" id="IPR003660">
    <property type="entry name" value="HAMP_dom"/>
</dbReference>
<keyword evidence="8" id="KW-1185">Reference proteome</keyword>
<dbReference type="PROSITE" id="PS50885">
    <property type="entry name" value="HAMP"/>
    <property type="match status" value="1"/>
</dbReference>
<dbReference type="GO" id="GO:0020037">
    <property type="term" value="F:heme binding"/>
    <property type="evidence" value="ECO:0007669"/>
    <property type="project" value="InterPro"/>
</dbReference>
<dbReference type="PRINTS" id="PR00260">
    <property type="entry name" value="CHEMTRNSDUCR"/>
</dbReference>
<dbReference type="Pfam" id="PF00015">
    <property type="entry name" value="MCPsignal"/>
    <property type="match status" value="1"/>
</dbReference>
<evidence type="ECO:0000256" key="2">
    <source>
        <dbReference type="ARBA" id="ARBA00022500"/>
    </source>
</evidence>
<dbReference type="STRING" id="1121003.SAMN03080618_00767"/>
<dbReference type="FunFam" id="1.10.287.950:FF:000001">
    <property type="entry name" value="Methyl-accepting chemotaxis sensory transducer"/>
    <property type="match status" value="1"/>
</dbReference>
<dbReference type="SMART" id="SM00283">
    <property type="entry name" value="MA"/>
    <property type="match status" value="1"/>
</dbReference>
<dbReference type="RefSeq" id="WP_091518796.1">
    <property type="nucleotide sequence ID" value="NZ_FORF01000003.1"/>
</dbReference>
<dbReference type="GO" id="GO:0019825">
    <property type="term" value="F:oxygen binding"/>
    <property type="evidence" value="ECO:0007669"/>
    <property type="project" value="InterPro"/>
</dbReference>
<dbReference type="InterPro" id="IPR009050">
    <property type="entry name" value="Globin-like_sf"/>
</dbReference>
<dbReference type="GO" id="GO:0007165">
    <property type="term" value="P:signal transduction"/>
    <property type="evidence" value="ECO:0007669"/>
    <property type="project" value="UniProtKB-KW"/>
</dbReference>
<dbReference type="GO" id="GO:0016020">
    <property type="term" value="C:membrane"/>
    <property type="evidence" value="ECO:0007669"/>
    <property type="project" value="UniProtKB-SubCell"/>
</dbReference>
<dbReference type="InterPro" id="IPR012292">
    <property type="entry name" value="Globin/Proto"/>
</dbReference>
<dbReference type="PANTHER" id="PTHR43531:SF11">
    <property type="entry name" value="METHYL-ACCEPTING CHEMOTAXIS PROTEIN 3"/>
    <property type="match status" value="1"/>
</dbReference>
<dbReference type="InterPro" id="IPR039379">
    <property type="entry name" value="Protoglobin_sensor_dom"/>
</dbReference>
<evidence type="ECO:0000259" key="5">
    <source>
        <dbReference type="PROSITE" id="PS50111"/>
    </source>
</evidence>
<protein>
    <submittedName>
        <fullName evidence="7">Methyl-accepting chemotaxis protein</fullName>
    </submittedName>
</protein>
<dbReference type="InterPro" id="IPR044398">
    <property type="entry name" value="Globin-sensor_dom"/>
</dbReference>
<evidence type="ECO:0000313" key="8">
    <source>
        <dbReference type="Proteomes" id="UP000242763"/>
    </source>
</evidence>
<feature type="domain" description="Methyl-accepting transducer" evidence="5">
    <location>
        <begin position="241"/>
        <end position="470"/>
    </location>
</feature>
<dbReference type="EMBL" id="FORF01000003">
    <property type="protein sequence ID" value="SFI54569.1"/>
    <property type="molecule type" value="Genomic_DNA"/>
</dbReference>
<evidence type="ECO:0000256" key="4">
    <source>
        <dbReference type="PROSITE-ProRule" id="PRU00284"/>
    </source>
</evidence>
<dbReference type="AlphaFoldDB" id="A0A1I3J341"/>
<accession>A0A1I3J341</accession>
<dbReference type="PROSITE" id="PS50111">
    <property type="entry name" value="CHEMOTAXIS_TRANSDUC_2"/>
    <property type="match status" value="1"/>
</dbReference>
<sequence length="533" mass="56680">MVASAAKSVSLEDRLNFIGMDDAARQKLRELKPSLERNIGPALAVFYDKVRAVPQTAAFFSSEAQIGSAKSRQETHWTGIAEASYGESYEAAVRNIGNVHARIGLEPTWYIGGYALVAEQLVKAVIKEQWPRLLSRASTPETMGASISALVKAIMLDMDLAISTYLEALEARRHQIEAANAEADQRRTQAIASITVALSRIAEGDLSTRLEGLPPEFRQLEVDFNHTAEALARTLRDVATSADSIGSSSEEVGRAADDLSRRTEHQAMRLEQTAAALNQLTQSVRSAADGASQAAAKVVSTRNEANHSGEIVQNAVRAISEIAQSSQEISQIIGVIDEIAFQTNLLALNAGVEAARAGDAGRGFAVVASEVRALAQRSAEAAKQIKTLISTSSNQVEQGVKLMAETGEVSERIINSVIEIDQLVAGIASSSREQSQGLSDINKAVSEMDQGTQQNAAMVEQTTAAVHSLRSEANTLAEGVTAFVLDAGPRHASAAAPSREPKPAVQRATAVRSVGANALAMAAVADTNDWEEF</sequence>
<organism evidence="7 8">
    <name type="scientific">Aquamicrobium aerolatum DSM 21857</name>
    <dbReference type="NCBI Taxonomy" id="1121003"/>
    <lineage>
        <taxon>Bacteria</taxon>
        <taxon>Pseudomonadati</taxon>
        <taxon>Pseudomonadota</taxon>
        <taxon>Alphaproteobacteria</taxon>
        <taxon>Hyphomicrobiales</taxon>
        <taxon>Phyllobacteriaceae</taxon>
        <taxon>Aerobium</taxon>
    </lineage>
</organism>
<dbReference type="PANTHER" id="PTHR43531">
    <property type="entry name" value="PROTEIN ICFG"/>
    <property type="match status" value="1"/>
</dbReference>
<dbReference type="Gene3D" id="1.10.490.10">
    <property type="entry name" value="Globins"/>
    <property type="match status" value="1"/>
</dbReference>
<dbReference type="InterPro" id="IPR004090">
    <property type="entry name" value="Chemotax_Me-accpt_rcpt"/>
</dbReference>
<dbReference type="InterPro" id="IPR051310">
    <property type="entry name" value="MCP_chemotaxis"/>
</dbReference>
<feature type="domain" description="HAMP" evidence="6">
    <location>
        <begin position="185"/>
        <end position="236"/>
    </location>
</feature>
<dbReference type="SMART" id="SM00304">
    <property type="entry name" value="HAMP"/>
    <property type="match status" value="1"/>
</dbReference>
<comment type="similarity">
    <text evidence="3">Belongs to the methyl-accepting chemotaxis (MCP) protein family.</text>
</comment>
<dbReference type="CDD" id="cd06225">
    <property type="entry name" value="HAMP"/>
    <property type="match status" value="1"/>
</dbReference>
<dbReference type="SUPFAM" id="SSF46458">
    <property type="entry name" value="Globin-like"/>
    <property type="match status" value="1"/>
</dbReference>
<dbReference type="CDD" id="cd01068">
    <property type="entry name" value="globin_sensor"/>
    <property type="match status" value="1"/>
</dbReference>
<dbReference type="CDD" id="cd11386">
    <property type="entry name" value="MCP_signal"/>
    <property type="match status" value="1"/>
</dbReference>
<evidence type="ECO:0000256" key="1">
    <source>
        <dbReference type="ARBA" id="ARBA00004370"/>
    </source>
</evidence>
<dbReference type="SUPFAM" id="SSF58104">
    <property type="entry name" value="Methyl-accepting chemotaxis protein (MCP) signaling domain"/>
    <property type="match status" value="1"/>
</dbReference>
<dbReference type="OrthoDB" id="3289104at2"/>
<dbReference type="Pfam" id="PF00672">
    <property type="entry name" value="HAMP"/>
    <property type="match status" value="1"/>
</dbReference>
<evidence type="ECO:0000259" key="6">
    <source>
        <dbReference type="PROSITE" id="PS50885"/>
    </source>
</evidence>
<keyword evidence="2" id="KW-0145">Chemotaxis</keyword>
<name>A0A1I3J341_9HYPH</name>
<dbReference type="Proteomes" id="UP000242763">
    <property type="component" value="Unassembled WGS sequence"/>
</dbReference>
<dbReference type="Gene3D" id="1.10.287.950">
    <property type="entry name" value="Methyl-accepting chemotaxis protein"/>
    <property type="match status" value="1"/>
</dbReference>
<dbReference type="InterPro" id="IPR004089">
    <property type="entry name" value="MCPsignal_dom"/>
</dbReference>
<dbReference type="Pfam" id="PF11563">
    <property type="entry name" value="Protoglobin"/>
    <property type="match status" value="1"/>
</dbReference>
<reference evidence="8" key="1">
    <citation type="submission" date="2016-10" db="EMBL/GenBank/DDBJ databases">
        <authorList>
            <person name="Varghese N."/>
            <person name="Submissions S."/>
        </authorList>
    </citation>
    <scope>NUCLEOTIDE SEQUENCE [LARGE SCALE GENOMIC DNA]</scope>
    <source>
        <strain evidence="8">DSM 21857</strain>
    </source>
</reference>
<comment type="subcellular location">
    <subcellularLocation>
        <location evidence="1">Membrane</location>
    </subcellularLocation>
</comment>
<dbReference type="GO" id="GO:0004888">
    <property type="term" value="F:transmembrane signaling receptor activity"/>
    <property type="evidence" value="ECO:0007669"/>
    <property type="project" value="InterPro"/>
</dbReference>
<evidence type="ECO:0000313" key="7">
    <source>
        <dbReference type="EMBL" id="SFI54569.1"/>
    </source>
</evidence>
<dbReference type="GO" id="GO:0006935">
    <property type="term" value="P:chemotaxis"/>
    <property type="evidence" value="ECO:0007669"/>
    <property type="project" value="UniProtKB-KW"/>
</dbReference>
<keyword evidence="4" id="KW-0807">Transducer</keyword>
<evidence type="ECO:0000256" key="3">
    <source>
        <dbReference type="ARBA" id="ARBA00029447"/>
    </source>
</evidence>
<proteinExistence type="inferred from homology"/>